<dbReference type="EMBL" id="HBUE01353487">
    <property type="protein sequence ID" value="CAG6604564.1"/>
    <property type="molecule type" value="Transcribed_RNA"/>
</dbReference>
<dbReference type="EMBL" id="HBUE01048975">
    <property type="protein sequence ID" value="CAG6463626.1"/>
    <property type="molecule type" value="Transcribed_RNA"/>
</dbReference>
<dbReference type="EMBL" id="HBUE01246362">
    <property type="protein sequence ID" value="CAG6552255.1"/>
    <property type="molecule type" value="Transcribed_RNA"/>
</dbReference>
<sequence>MATRRTRRRRSLPSCNGRLPVDVGLCYRQRLIVPWRFAIGSWSSRRHFAMKNAFGTSHRRSHPGRGTRSWWQDRVLRGPVKKRSQTRRWTHARISNRSIKAGWSIKGLQVQVLG</sequence>
<reference evidence="1" key="1">
    <citation type="submission" date="2021-05" db="EMBL/GenBank/DDBJ databases">
        <authorList>
            <person name="Alioto T."/>
            <person name="Alioto T."/>
            <person name="Gomez Garrido J."/>
        </authorList>
    </citation>
    <scope>NUCLEOTIDE SEQUENCE</scope>
</reference>
<organism evidence="1">
    <name type="scientific">Culex pipiens</name>
    <name type="common">House mosquito</name>
    <dbReference type="NCBI Taxonomy" id="7175"/>
    <lineage>
        <taxon>Eukaryota</taxon>
        <taxon>Metazoa</taxon>
        <taxon>Ecdysozoa</taxon>
        <taxon>Arthropoda</taxon>
        <taxon>Hexapoda</taxon>
        <taxon>Insecta</taxon>
        <taxon>Pterygota</taxon>
        <taxon>Neoptera</taxon>
        <taxon>Endopterygota</taxon>
        <taxon>Diptera</taxon>
        <taxon>Nematocera</taxon>
        <taxon>Culicoidea</taxon>
        <taxon>Culicidae</taxon>
        <taxon>Culicinae</taxon>
        <taxon>Culicini</taxon>
        <taxon>Culex</taxon>
        <taxon>Culex</taxon>
    </lineage>
</organism>
<accession>A0A8D8ID48</accession>
<evidence type="ECO:0000313" key="1">
    <source>
        <dbReference type="EMBL" id="CAG6552255.1"/>
    </source>
</evidence>
<dbReference type="AlphaFoldDB" id="A0A8D8ID48"/>
<proteinExistence type="predicted"/>
<protein>
    <submittedName>
        <fullName evidence="1">(northern house mosquito) hypothetical protein</fullName>
    </submittedName>
</protein>
<name>A0A8D8ID48_CULPI</name>